<comment type="catalytic activity">
    <reaction evidence="6 7">
        <text>cytidine(34) in tRNA(Ile2) + L-lysine + ATP = lysidine(34) in tRNA(Ile2) + AMP + diphosphate + H(+)</text>
        <dbReference type="Rhea" id="RHEA:43744"/>
        <dbReference type="Rhea" id="RHEA-COMP:10625"/>
        <dbReference type="Rhea" id="RHEA-COMP:10670"/>
        <dbReference type="ChEBI" id="CHEBI:15378"/>
        <dbReference type="ChEBI" id="CHEBI:30616"/>
        <dbReference type="ChEBI" id="CHEBI:32551"/>
        <dbReference type="ChEBI" id="CHEBI:33019"/>
        <dbReference type="ChEBI" id="CHEBI:82748"/>
        <dbReference type="ChEBI" id="CHEBI:83665"/>
        <dbReference type="ChEBI" id="CHEBI:456215"/>
        <dbReference type="EC" id="6.3.4.19"/>
    </reaction>
</comment>
<dbReference type="InterPro" id="IPR014729">
    <property type="entry name" value="Rossmann-like_a/b/a_fold"/>
</dbReference>
<keyword evidence="5 7" id="KW-0067">ATP-binding</keyword>
<evidence type="ECO:0000259" key="9">
    <source>
        <dbReference type="Pfam" id="PF01171"/>
    </source>
</evidence>
<dbReference type="CDD" id="cd01992">
    <property type="entry name" value="TilS_N"/>
    <property type="match status" value="1"/>
</dbReference>
<evidence type="ECO:0000256" key="3">
    <source>
        <dbReference type="ARBA" id="ARBA00022694"/>
    </source>
</evidence>
<feature type="binding site" evidence="7">
    <location>
        <begin position="33"/>
        <end position="38"/>
    </location>
    <ligand>
        <name>ATP</name>
        <dbReference type="ChEBI" id="CHEBI:30616"/>
    </ligand>
</feature>
<evidence type="ECO:0000313" key="11">
    <source>
        <dbReference type="EMBL" id="MFC7407073.1"/>
    </source>
</evidence>
<comment type="function">
    <text evidence="7">Ligates lysine onto the cytidine present at position 34 of the AUA codon-specific tRNA(Ile) that contains the anticodon CAU, in an ATP-dependent manner. Cytidine is converted to lysidine, thus changing the amino acid specificity of the tRNA from methionine to isoleucine.</text>
</comment>
<protein>
    <recommendedName>
        <fullName evidence="7">tRNA(Ile)-lysidine synthase</fullName>
        <ecNumber evidence="7">6.3.4.19</ecNumber>
    </recommendedName>
    <alternativeName>
        <fullName evidence="7">tRNA(Ile)-2-lysyl-cytidine synthase</fullName>
    </alternativeName>
    <alternativeName>
        <fullName evidence="7">tRNA(Ile)-lysidine synthetase</fullName>
    </alternativeName>
</protein>
<evidence type="ECO:0000256" key="7">
    <source>
        <dbReference type="HAMAP-Rule" id="MF_01161"/>
    </source>
</evidence>
<reference evidence="12" key="1">
    <citation type="journal article" date="2019" name="Int. J. Syst. Evol. Microbiol.">
        <title>The Global Catalogue of Microorganisms (GCM) 10K type strain sequencing project: providing services to taxonomists for standard genome sequencing and annotation.</title>
        <authorList>
            <consortium name="The Broad Institute Genomics Platform"/>
            <consortium name="The Broad Institute Genome Sequencing Center for Infectious Disease"/>
            <person name="Wu L."/>
            <person name="Ma J."/>
        </authorList>
    </citation>
    <scope>NUCLEOTIDE SEQUENCE [LARGE SCALE GENOMIC DNA]</scope>
    <source>
        <strain evidence="12">JCM 1490</strain>
    </source>
</reference>
<evidence type="ECO:0000313" key="12">
    <source>
        <dbReference type="Proteomes" id="UP001596455"/>
    </source>
</evidence>
<dbReference type="EMBL" id="JBHTCQ010000005">
    <property type="protein sequence ID" value="MFC7407073.1"/>
    <property type="molecule type" value="Genomic_DNA"/>
</dbReference>
<dbReference type="InterPro" id="IPR011063">
    <property type="entry name" value="TilS/TtcA_N"/>
</dbReference>
<dbReference type="RefSeq" id="WP_382396605.1">
    <property type="nucleotide sequence ID" value="NZ_JBHTCQ010000005.1"/>
</dbReference>
<dbReference type="NCBIfam" id="TIGR02432">
    <property type="entry name" value="lysidine_TilS_N"/>
    <property type="match status" value="1"/>
</dbReference>
<dbReference type="Gene3D" id="1.20.59.20">
    <property type="match status" value="1"/>
</dbReference>
<dbReference type="HAMAP" id="MF_01161">
    <property type="entry name" value="tRNA_Ile_lys_synt"/>
    <property type="match status" value="1"/>
</dbReference>
<dbReference type="GO" id="GO:0032267">
    <property type="term" value="F:tRNA(Ile)-lysidine synthase activity"/>
    <property type="evidence" value="ECO:0007669"/>
    <property type="project" value="UniProtKB-EC"/>
</dbReference>
<gene>
    <name evidence="7 11" type="primary">tilS</name>
    <name evidence="11" type="ORF">ACFQQL_18295</name>
</gene>
<organism evidence="11 12">
    <name type="scientific">Georgenia alba</name>
    <dbReference type="NCBI Taxonomy" id="2233858"/>
    <lineage>
        <taxon>Bacteria</taxon>
        <taxon>Bacillati</taxon>
        <taxon>Actinomycetota</taxon>
        <taxon>Actinomycetes</taxon>
        <taxon>Micrococcales</taxon>
        <taxon>Bogoriellaceae</taxon>
        <taxon>Georgenia</taxon>
    </lineage>
</organism>
<dbReference type="Proteomes" id="UP001596455">
    <property type="component" value="Unassembled WGS sequence"/>
</dbReference>
<feature type="domain" description="tRNA(Ile)-lysidine synthase substrate-binding" evidence="10">
    <location>
        <begin position="271"/>
        <end position="338"/>
    </location>
</feature>
<comment type="caution">
    <text evidence="11">The sequence shown here is derived from an EMBL/GenBank/DDBJ whole genome shotgun (WGS) entry which is preliminary data.</text>
</comment>
<keyword evidence="1 7" id="KW-0963">Cytoplasm</keyword>
<dbReference type="Gene3D" id="3.40.50.620">
    <property type="entry name" value="HUPs"/>
    <property type="match status" value="1"/>
</dbReference>
<evidence type="ECO:0000256" key="1">
    <source>
        <dbReference type="ARBA" id="ARBA00022490"/>
    </source>
</evidence>
<dbReference type="Pfam" id="PF09179">
    <property type="entry name" value="TilS"/>
    <property type="match status" value="1"/>
</dbReference>
<dbReference type="InterPro" id="IPR015262">
    <property type="entry name" value="tRNA_Ile_lys_synt_subst-bd"/>
</dbReference>
<keyword evidence="4 7" id="KW-0547">Nucleotide-binding</keyword>
<keyword evidence="3 7" id="KW-0819">tRNA processing</keyword>
<dbReference type="InterPro" id="IPR012795">
    <property type="entry name" value="tRNA_Ile_lys_synt_N"/>
</dbReference>
<evidence type="ECO:0000256" key="6">
    <source>
        <dbReference type="ARBA" id="ARBA00048539"/>
    </source>
</evidence>
<comment type="similarity">
    <text evidence="7">Belongs to the tRNA(Ile)-lysidine synthase family.</text>
</comment>
<name>A0ABW2QC68_9MICO</name>
<dbReference type="PANTHER" id="PTHR43033">
    <property type="entry name" value="TRNA(ILE)-LYSIDINE SYNTHASE-RELATED"/>
    <property type="match status" value="1"/>
</dbReference>
<evidence type="ECO:0000256" key="2">
    <source>
        <dbReference type="ARBA" id="ARBA00022598"/>
    </source>
</evidence>
<accession>A0ABW2QC68</accession>
<keyword evidence="2 7" id="KW-0436">Ligase</keyword>
<evidence type="ECO:0000256" key="8">
    <source>
        <dbReference type="SAM" id="Coils"/>
    </source>
</evidence>
<proteinExistence type="inferred from homology"/>
<sequence length="341" mass="34154">MPALDPAVAAARRAVRSALADLAPDAPVLVACSGGQDSLALAVATAFVAGREGRPAGAVVVDHGLRPESAAAAARAAGRCRELGLDPVDVRTVEVPGGAAGTGAGGPEAAARAARYAALEAAAREHRAAAVLLGHTLDDQAETVLLGLARGSGARSLAGMPGVRGLWRRPFLGLRRAQTGAVCRAAGVVPEEDPTNAADGPWRAADGSALRRAAVRDRVLPALVDALGPGVVESLGRTAEQLARDAGLLEEQAAALADRATVPPESSAVALDVAVLADAHPALRSRAIRSAAVRAGASAGALAAVHVEAVEALVTDYHGQGPVHLPGPVVVRRTCGRLAFG</sequence>
<comment type="domain">
    <text evidence="7">The N-terminal region contains the highly conserved SGGXDS motif, predicted to be a P-loop motif involved in ATP binding.</text>
</comment>
<dbReference type="SUPFAM" id="SSF82829">
    <property type="entry name" value="MesJ substrate recognition domain-like"/>
    <property type="match status" value="1"/>
</dbReference>
<evidence type="ECO:0000256" key="4">
    <source>
        <dbReference type="ARBA" id="ARBA00022741"/>
    </source>
</evidence>
<keyword evidence="12" id="KW-1185">Reference proteome</keyword>
<dbReference type="SUPFAM" id="SSF52402">
    <property type="entry name" value="Adenine nucleotide alpha hydrolases-like"/>
    <property type="match status" value="1"/>
</dbReference>
<feature type="coiled-coil region" evidence="8">
    <location>
        <begin position="232"/>
        <end position="259"/>
    </location>
</feature>
<evidence type="ECO:0000256" key="5">
    <source>
        <dbReference type="ARBA" id="ARBA00022840"/>
    </source>
</evidence>
<dbReference type="Pfam" id="PF01171">
    <property type="entry name" value="ATP_bind_3"/>
    <property type="match status" value="1"/>
</dbReference>
<comment type="subcellular location">
    <subcellularLocation>
        <location evidence="7">Cytoplasm</location>
    </subcellularLocation>
</comment>
<evidence type="ECO:0000259" key="10">
    <source>
        <dbReference type="Pfam" id="PF09179"/>
    </source>
</evidence>
<dbReference type="InterPro" id="IPR012094">
    <property type="entry name" value="tRNA_Ile_lys_synt"/>
</dbReference>
<dbReference type="PANTHER" id="PTHR43033:SF1">
    <property type="entry name" value="TRNA(ILE)-LYSIDINE SYNTHASE-RELATED"/>
    <property type="match status" value="1"/>
</dbReference>
<feature type="domain" description="tRNA(Ile)-lysidine/2-thiocytidine synthase N-terminal" evidence="9">
    <location>
        <begin position="28"/>
        <end position="199"/>
    </location>
</feature>
<dbReference type="EC" id="6.3.4.19" evidence="7"/>
<keyword evidence="8" id="KW-0175">Coiled coil</keyword>